<sequence>MGFFKDMRNLQKQADAMTPPEYKGLGGSMRQMRDGVAMASQTLSDLNTGQMQAQALMATGVVGQATVGAVRDTGMTVNDNPVVELDLQVSSPNAAGPYPVTHRQMINRLQVAQLQPGSTVQVRIDPMNPHALILG</sequence>
<keyword evidence="3" id="KW-1185">Reference proteome</keyword>
<evidence type="ECO:0000313" key="3">
    <source>
        <dbReference type="Proteomes" id="UP001058860"/>
    </source>
</evidence>
<evidence type="ECO:0000313" key="2">
    <source>
        <dbReference type="EMBL" id="UUY02430.1"/>
    </source>
</evidence>
<accession>A0ABY5PCN3</accession>
<evidence type="ECO:0000256" key="1">
    <source>
        <dbReference type="SAM" id="MobiDB-lite"/>
    </source>
</evidence>
<dbReference type="RefSeq" id="WP_353862957.1">
    <property type="nucleotide sequence ID" value="NZ_CP088295.1"/>
</dbReference>
<reference evidence="3" key="1">
    <citation type="submission" date="2021-11" db="EMBL/GenBank/DDBJ databases">
        <title>Cultivation dependent microbiological survey of springs from the worlds oldest radium mine currently devoted to the extraction of radon-saturated water.</title>
        <authorList>
            <person name="Kapinusova G."/>
            <person name="Smrhova T."/>
            <person name="Strejcek M."/>
            <person name="Suman J."/>
            <person name="Jani K."/>
            <person name="Pajer P."/>
            <person name="Uhlik O."/>
        </authorList>
    </citation>
    <scope>NUCLEOTIDE SEQUENCE [LARGE SCALE GENOMIC DNA]</scope>
    <source>
        <strain evidence="3">J379</strain>
    </source>
</reference>
<proteinExistence type="predicted"/>
<organism evidence="2 3">
    <name type="scientific">Svornostia abyssi</name>
    <dbReference type="NCBI Taxonomy" id="2898438"/>
    <lineage>
        <taxon>Bacteria</taxon>
        <taxon>Bacillati</taxon>
        <taxon>Actinomycetota</taxon>
        <taxon>Thermoleophilia</taxon>
        <taxon>Solirubrobacterales</taxon>
        <taxon>Baekduiaceae</taxon>
        <taxon>Svornostia</taxon>
    </lineage>
</organism>
<feature type="region of interest" description="Disordered" evidence="1">
    <location>
        <begin position="1"/>
        <end position="22"/>
    </location>
</feature>
<name>A0ABY5PCN3_9ACTN</name>
<gene>
    <name evidence="2" type="ORF">LRS13_17210</name>
</gene>
<dbReference type="Proteomes" id="UP001058860">
    <property type="component" value="Chromosome"/>
</dbReference>
<dbReference type="EMBL" id="CP088295">
    <property type="protein sequence ID" value="UUY02430.1"/>
    <property type="molecule type" value="Genomic_DNA"/>
</dbReference>
<protein>
    <submittedName>
        <fullName evidence="2">Uncharacterized protein</fullName>
    </submittedName>
</protein>